<dbReference type="InterPro" id="IPR001683">
    <property type="entry name" value="PX_dom"/>
</dbReference>
<feature type="domain" description="Protein kinase" evidence="2">
    <location>
        <begin position="587"/>
        <end position="1134"/>
    </location>
</feature>
<dbReference type="CDD" id="cd02677">
    <property type="entry name" value="MIT_SNX15"/>
    <property type="match status" value="1"/>
</dbReference>
<dbReference type="Pfam" id="PF00787">
    <property type="entry name" value="PX"/>
    <property type="match status" value="1"/>
</dbReference>
<feature type="region of interest" description="Disordered" evidence="1">
    <location>
        <begin position="201"/>
        <end position="246"/>
    </location>
</feature>
<dbReference type="Gene3D" id="3.30.1520.10">
    <property type="entry name" value="Phox-like domain"/>
    <property type="match status" value="1"/>
</dbReference>
<dbReference type="GO" id="GO:0004672">
    <property type="term" value="F:protein kinase activity"/>
    <property type="evidence" value="ECO:0007669"/>
    <property type="project" value="InterPro"/>
</dbReference>
<feature type="region of interest" description="Disordered" evidence="1">
    <location>
        <begin position="536"/>
        <end position="563"/>
    </location>
</feature>
<dbReference type="PROSITE" id="PS50011">
    <property type="entry name" value="PROTEIN_KINASE_DOM"/>
    <property type="match status" value="1"/>
</dbReference>
<feature type="region of interest" description="Disordered" evidence="1">
    <location>
        <begin position="918"/>
        <end position="938"/>
    </location>
</feature>
<name>A0A6F9DRN0_9ASCI</name>
<dbReference type="SUPFAM" id="SSF64268">
    <property type="entry name" value="PX domain"/>
    <property type="match status" value="1"/>
</dbReference>
<keyword evidence="4" id="KW-0418">Kinase</keyword>
<evidence type="ECO:0000259" key="3">
    <source>
        <dbReference type="PROSITE" id="PS50195"/>
    </source>
</evidence>
<feature type="region of interest" description="Disordered" evidence="1">
    <location>
        <begin position="261"/>
        <end position="286"/>
    </location>
</feature>
<dbReference type="SMART" id="SM00745">
    <property type="entry name" value="MIT"/>
    <property type="match status" value="1"/>
</dbReference>
<gene>
    <name evidence="4" type="primary">Rps6kc1</name>
</gene>
<feature type="region of interest" description="Disordered" evidence="1">
    <location>
        <begin position="414"/>
        <end position="433"/>
    </location>
</feature>
<organism evidence="4">
    <name type="scientific">Phallusia mammillata</name>
    <dbReference type="NCBI Taxonomy" id="59560"/>
    <lineage>
        <taxon>Eukaryota</taxon>
        <taxon>Metazoa</taxon>
        <taxon>Chordata</taxon>
        <taxon>Tunicata</taxon>
        <taxon>Ascidiacea</taxon>
        <taxon>Phlebobranchia</taxon>
        <taxon>Ascidiidae</taxon>
        <taxon>Phallusia</taxon>
    </lineage>
</organism>
<dbReference type="SUPFAM" id="SSF56112">
    <property type="entry name" value="Protein kinase-like (PK-like)"/>
    <property type="match status" value="1"/>
</dbReference>
<dbReference type="InterPro" id="IPR036181">
    <property type="entry name" value="MIT_dom_sf"/>
</dbReference>
<dbReference type="InterPro" id="IPR051866">
    <property type="entry name" value="Intracell_Sig-Traffick_Protein"/>
</dbReference>
<dbReference type="Gene3D" id="3.30.200.20">
    <property type="entry name" value="Phosphorylase Kinase, domain 1"/>
    <property type="match status" value="1"/>
</dbReference>
<feature type="compositionally biased region" description="Polar residues" evidence="1">
    <location>
        <begin position="225"/>
        <end position="243"/>
    </location>
</feature>
<dbReference type="GO" id="GO:0035091">
    <property type="term" value="F:phosphatidylinositol binding"/>
    <property type="evidence" value="ECO:0007669"/>
    <property type="project" value="InterPro"/>
</dbReference>
<dbReference type="PANTHER" id="PTHR15508">
    <property type="entry name" value="RIBOSOMAL PROTEIN S6 KINASE"/>
    <property type="match status" value="1"/>
</dbReference>
<dbReference type="Pfam" id="PF00069">
    <property type="entry name" value="Pkinase"/>
    <property type="match status" value="1"/>
</dbReference>
<feature type="compositionally biased region" description="Polar residues" evidence="1">
    <location>
        <begin position="146"/>
        <end position="161"/>
    </location>
</feature>
<dbReference type="GO" id="GO:0005524">
    <property type="term" value="F:ATP binding"/>
    <property type="evidence" value="ECO:0007669"/>
    <property type="project" value="InterPro"/>
</dbReference>
<dbReference type="PANTHER" id="PTHR15508:SF8">
    <property type="entry name" value="LD24550P"/>
    <property type="match status" value="1"/>
</dbReference>
<feature type="region of interest" description="Disordered" evidence="1">
    <location>
        <begin position="762"/>
        <end position="819"/>
    </location>
</feature>
<feature type="compositionally biased region" description="Polar residues" evidence="1">
    <location>
        <begin position="920"/>
        <end position="934"/>
    </location>
</feature>
<dbReference type="SMART" id="SM00220">
    <property type="entry name" value="S_TKc"/>
    <property type="match status" value="1"/>
</dbReference>
<accession>A0A6F9DRN0</accession>
<evidence type="ECO:0000256" key="1">
    <source>
        <dbReference type="SAM" id="MobiDB-lite"/>
    </source>
</evidence>
<dbReference type="EMBL" id="LR789907">
    <property type="protein sequence ID" value="CAB3265769.1"/>
    <property type="molecule type" value="mRNA"/>
</dbReference>
<feature type="compositionally biased region" description="Polar residues" evidence="1">
    <location>
        <begin position="765"/>
        <end position="794"/>
    </location>
</feature>
<dbReference type="AlphaFoldDB" id="A0A6F9DRN0"/>
<dbReference type="SUPFAM" id="SSF116846">
    <property type="entry name" value="MIT domain"/>
    <property type="match status" value="1"/>
</dbReference>
<keyword evidence="4" id="KW-0808">Transferase</keyword>
<dbReference type="InterPro" id="IPR007330">
    <property type="entry name" value="MIT_dom"/>
</dbReference>
<dbReference type="InterPro" id="IPR000719">
    <property type="entry name" value="Prot_kinase_dom"/>
</dbReference>
<dbReference type="InterPro" id="IPR011009">
    <property type="entry name" value="Kinase-like_dom_sf"/>
</dbReference>
<dbReference type="Gene3D" id="1.10.510.10">
    <property type="entry name" value="Transferase(Phosphotransferase) domain 1"/>
    <property type="match status" value="1"/>
</dbReference>
<feature type="compositionally biased region" description="Polar residues" evidence="1">
    <location>
        <begin position="267"/>
        <end position="286"/>
    </location>
</feature>
<sequence>MYTNVKSGKCNKKYEIVETRQHENGFTLYKIVVKEFVSTGPLEYIKESVIWKRYNDFKSLHQQLFRIHREIYLPGKFPLFVKPKIFGRFDSAVIKERVKCSQDLLDFATEHLALYSSRWFEEFFKHSKPLERSSELGQLKEAPLQPQANSSKVVGQSQTQDSRNRSLSDADLQLFDPCLSSATDTSDEAARNDWLAIVQSSAKSGAEPEAEDPNICGNKSEKQSEISTEGSSLSETSKSTLDISESDNLDDLQLNLSDDELSDLNSATPNNLKSPQQSDVSRTSVSCDASLPEITSQTSSVGLSERVQPNYDAFKEFVESEQKSSTDIDCNAQDKPDKMNWSVGSGVAKEEHRKSSKARAYLQQILDHKNGNNQLIDNRTHDDSTVNITSPIKNMKASKSSKDLRELKSQRGNINFNNANDASRRMSEPNNEVKGSLHDLKKFFLDDNGDELRGLYLVDAAKYISKAQNAESTEMYEDAVLNYKSAISVLLQGVQDDTDEMRIQAVRRKTSKYLKKVEEIHEKFLKNMVNNTSLWTADQTPPRQQFDENEESRDRSSSNERQDAAALEYNRISRLKDGKNRVSSPRHTSKDLIGYKVLGIVGKVLLVLDTLTNHTYVIKVLQKSSMKRRRLRKAVIPTNVPYMVQLHRYYSTENFIYLILEHAAGGRLWEQLSAFVTPVVTNKNKAKSETKMTTKQILETGTTDVFSQANILENKDNQDFIKSKPIETIQSSPPKNSTNFVPGTPKLKNSWSFLENDVKLDTEETSNSQTTQNTEEVSTTSQSHMFTIDSVSTLSDEDGDFTKEPTGESPSSTDSNKDNIECFEPELLSEQDLLTLCNTDSPNRTPTPLGLPVDLSPATERLTISDHSPTVSLHSSTDFDELVTDETANSEQNPIVVNRIVNEHGISTASPTLHFRSRTKSTMSVSDDVNTLSNDADGDVERLPTDECDKKNGENKDTNATFTLFRKMNNAASKIYRIPEKGIKQWGAELIIAIGTLHSVGILCRNLTPENILLTADGHIRLTYFSKWKQVEARSISGDVNYSYCAPEMANVACKKTEACDWWSLGALLYELLIGKPLDDVYPTGISSHTILKYPNFLSEEAKSLLDGLLAYHPTQRLGYGIKGLDDLMSHCFFQDIDWDQLVEGSGCR</sequence>
<feature type="domain" description="PX" evidence="3">
    <location>
        <begin position="7"/>
        <end position="131"/>
    </location>
</feature>
<feature type="region of interest" description="Disordered" evidence="1">
    <location>
        <begin position="142"/>
        <end position="167"/>
    </location>
</feature>
<reference evidence="4" key="1">
    <citation type="submission" date="2020-04" db="EMBL/GenBank/DDBJ databases">
        <authorList>
            <person name="Neveu A P."/>
        </authorList>
    </citation>
    <scope>NUCLEOTIDE SEQUENCE</scope>
    <source>
        <tissue evidence="4">Whole embryo</tissue>
    </source>
</reference>
<feature type="compositionally biased region" description="Polar residues" evidence="1">
    <location>
        <begin position="728"/>
        <end position="748"/>
    </location>
</feature>
<feature type="region of interest" description="Disordered" evidence="1">
    <location>
        <begin position="724"/>
        <end position="748"/>
    </location>
</feature>
<feature type="compositionally biased region" description="Basic and acidic residues" evidence="1">
    <location>
        <begin position="552"/>
        <end position="563"/>
    </location>
</feature>
<dbReference type="Pfam" id="PF04212">
    <property type="entry name" value="MIT"/>
    <property type="match status" value="1"/>
</dbReference>
<dbReference type="InterPro" id="IPR036871">
    <property type="entry name" value="PX_dom_sf"/>
</dbReference>
<dbReference type="Gene3D" id="1.20.58.80">
    <property type="entry name" value="Phosphotransferase system, lactose/cellobiose-type IIA subunit"/>
    <property type="match status" value="1"/>
</dbReference>
<proteinExistence type="evidence at transcript level"/>
<dbReference type="PROSITE" id="PS50195">
    <property type="entry name" value="PX"/>
    <property type="match status" value="1"/>
</dbReference>
<protein>
    <submittedName>
        <fullName evidence="4">Ribosomal protein S6 kinase delta-1-like</fullName>
    </submittedName>
</protein>
<evidence type="ECO:0000259" key="2">
    <source>
        <dbReference type="PROSITE" id="PS50011"/>
    </source>
</evidence>
<evidence type="ECO:0000313" key="4">
    <source>
        <dbReference type="EMBL" id="CAB3265769.1"/>
    </source>
</evidence>